<dbReference type="GeneID" id="301681163"/>
<dbReference type="InterPro" id="IPR011990">
    <property type="entry name" value="TPR-like_helical_dom_sf"/>
</dbReference>
<comment type="caution">
    <text evidence="2">The sequence shown here is derived from an EMBL/GenBank/DDBJ whole genome shotgun (WGS) entry which is preliminary data.</text>
</comment>
<feature type="domain" description="CHAT" evidence="1">
    <location>
        <begin position="1122"/>
        <end position="1457"/>
    </location>
</feature>
<gene>
    <name evidence="2" type="ORF">NIES46_01860</name>
</gene>
<accession>A0A5M3T2P1</accession>
<dbReference type="PANTHER" id="PTHR10098">
    <property type="entry name" value="RAPSYN-RELATED"/>
    <property type="match status" value="1"/>
</dbReference>
<proteinExistence type="predicted"/>
<dbReference type="PANTHER" id="PTHR10098:SF108">
    <property type="entry name" value="TETRATRICOPEPTIDE REPEAT PROTEIN 28"/>
    <property type="match status" value="1"/>
</dbReference>
<evidence type="ECO:0000259" key="1">
    <source>
        <dbReference type="Pfam" id="PF12770"/>
    </source>
</evidence>
<dbReference type="RefSeq" id="WP_014276206.1">
    <property type="nucleotide sequence ID" value="NZ_BIMW01000002.1"/>
</dbReference>
<dbReference type="Proteomes" id="UP000326169">
    <property type="component" value="Unassembled WGS sequence"/>
</dbReference>
<dbReference type="EMBL" id="BIMW01000002">
    <property type="protein sequence ID" value="GCE92151.1"/>
    <property type="molecule type" value="Genomic_DNA"/>
</dbReference>
<reference evidence="2 3" key="1">
    <citation type="journal article" date="2019" name="J Genomics">
        <title>The Draft Genome of a Hydrogen-producing Cyanobacterium, Arthrospira platensis NIES-46.</title>
        <authorList>
            <person name="Suzuki S."/>
            <person name="Yamaguchi H."/>
            <person name="Kawachi M."/>
        </authorList>
    </citation>
    <scope>NUCLEOTIDE SEQUENCE [LARGE SCALE GENOMIC DNA]</scope>
    <source>
        <strain evidence="2 3">NIES-46</strain>
    </source>
</reference>
<protein>
    <recommendedName>
        <fullName evidence="1">CHAT domain-containing protein</fullName>
    </recommendedName>
</protein>
<sequence length="1457" mass="167973">MDEQRVQAYLSLIEKLLECPGGEELQILNGHLELLDEGFVQVCQLVAAQLQEEGQDNQAQFLRDVVQEVGQYLNSQTSAVATGEGQFQGTEQDYLNFLIEVLGAIEQSQGNPQVVYPLLQQNLDKLDLTLAETLPDLASQVFGQVESSQAYGIAGVIFLFGNLIQQFPLGNRADNLEIAIASYESVLKVFTREVYPQDWAVTQNNLGAVYLFRIQGEQAENLEMAICFLEPSLEVYTREAFPYEWARTQNNLGESYRRRIRGERSKNIEIAIIYYQWSLEIYTREAFPYEWARTQSNLGATYFERILGERSQNLEQAIAYSQASLQVYTQEAFPYEWAKSKGNLANAYNCRICGERADNIEITIATYQAILEVFTRESFPQDWALTQNNLGASYCQRIRGDRAENLESAIAHYKATLQVYTQEAFPYEWARTQVNLGNAYQTRIRGERAENLERAIAFLETSLQVYTQEAFLYEWARTQMSLGTTYLSRIRGERAENLERAISYLETSLQVYTREAFPEDWARTQMNLGTTYLSRIRGERAENLERAIAFLETSLQVYTREAFPYEWARTQNNLGAVYPTRIHGERVQNLERAIVFLKASLQVYTREAFPEDWARTQNNLGETYRNRIRGERAENLERAIAFLETSLQVYTREAFPYEWTRTQTNLGAVYISRIQGERAENLERAIFYLKASLQVYTREAFPEGWAKTQNNLGAAYQTRIRGERVENLERAISHLEASLQVYTCEAFPEDWAKTQNNLGATYQTRIRGERVENLERAISHLEASLQVYTREGFPYEWARTQMNLGETYRTRIRGERAENLERAITFLEAGLQVYTREAFSYEWANTQMNLTNVYRERIRGERAENLDRAIVCSEAALEIYTRTAFPQEHTKTLGILGLAYQAQSHYYSNDPIKKRTALQNAYIVLEQALDAVEYLRGEITSGDEAKRKLNEEWMGLYVLIVEVCLELGRYTDAIEYVDRSKARNLTELIATRDAYPGGEISAEDRQRLQQLRQAISEEDRRLKQDPNPDYTHISQLREEFQANYPYKPLKFPDIQSLLDDETVILEWYVLDDKFLTFTLTNQTLNLWTSSEEDRQNLIDWTVAYMDDYDNNSQWRDSLPQRLETLAQILHLDEIQANLRQNFPNCQKLILIPHRFLHLFPLHALPVATEDGEGKFLQDLFPKGVGYAPNCQVLQQAQNRSRPDFNRLFAIQNPTQDLQFTDMEVEAIQSLFNPHQVLKHDQAEKAAIDKETLKNAHCTHFSCHGYFNFEDALKSALILAKSEFTPPPPTDDPSRYLPTKDNKLLDLEKCLTLEDILRLDLTNCRLVTLSACETGITDITSTSDEYVGLPSGFILAGSPNVVSTLWAVADISTAIFMIEFYQTLQQQPELSVVLALRQTQTWLRSATVQDLLDWVDGCAVISPERREEMKSTLAGWYVPDFKRFSSPYYWAAFCAIGQ</sequence>
<dbReference type="InterPro" id="IPR024983">
    <property type="entry name" value="CHAT_dom"/>
</dbReference>
<evidence type="ECO:0000313" key="3">
    <source>
        <dbReference type="Proteomes" id="UP000326169"/>
    </source>
</evidence>
<evidence type="ECO:0000313" key="2">
    <source>
        <dbReference type="EMBL" id="GCE92151.1"/>
    </source>
</evidence>
<dbReference type="Pfam" id="PF13374">
    <property type="entry name" value="TPR_10"/>
    <property type="match status" value="1"/>
</dbReference>
<organism evidence="2 3">
    <name type="scientific">Limnospira platensis NIES-46</name>
    <dbReference type="NCBI Taxonomy" id="1236695"/>
    <lineage>
        <taxon>Bacteria</taxon>
        <taxon>Bacillati</taxon>
        <taxon>Cyanobacteriota</taxon>
        <taxon>Cyanophyceae</taxon>
        <taxon>Oscillatoriophycideae</taxon>
        <taxon>Oscillatoriales</taxon>
        <taxon>Sirenicapillariaceae</taxon>
        <taxon>Limnospira</taxon>
    </lineage>
</organism>
<keyword evidence="3" id="KW-1185">Reference proteome</keyword>
<dbReference type="Pfam" id="PF12770">
    <property type="entry name" value="CHAT"/>
    <property type="match status" value="1"/>
</dbReference>
<dbReference type="SUPFAM" id="SSF48452">
    <property type="entry name" value="TPR-like"/>
    <property type="match status" value="4"/>
</dbReference>
<name>A0A5M3T2P1_LIMPL</name>
<dbReference type="Gene3D" id="1.25.40.10">
    <property type="entry name" value="Tetratricopeptide repeat domain"/>
    <property type="match status" value="4"/>
</dbReference>